<keyword evidence="2" id="KW-0255">Endonuclease</keyword>
<dbReference type="InterPro" id="IPR011856">
    <property type="entry name" value="tRNA_endonuc-like_dom_sf"/>
</dbReference>
<feature type="domain" description="Restriction endonuclease type IV Mrr" evidence="1">
    <location>
        <begin position="5"/>
        <end position="104"/>
    </location>
</feature>
<dbReference type="PANTHER" id="PTHR30015">
    <property type="entry name" value="MRR RESTRICTION SYSTEM PROTEIN"/>
    <property type="match status" value="1"/>
</dbReference>
<evidence type="ECO:0000259" key="1">
    <source>
        <dbReference type="Pfam" id="PF04471"/>
    </source>
</evidence>
<accession>A0A9D9I8I9</accession>
<dbReference type="GO" id="GO:0003677">
    <property type="term" value="F:DNA binding"/>
    <property type="evidence" value="ECO:0007669"/>
    <property type="project" value="InterPro"/>
</dbReference>
<proteinExistence type="predicted"/>
<reference evidence="2" key="2">
    <citation type="journal article" date="2021" name="PeerJ">
        <title>Extensive microbial diversity within the chicken gut microbiome revealed by metagenomics and culture.</title>
        <authorList>
            <person name="Gilroy R."/>
            <person name="Ravi A."/>
            <person name="Getino M."/>
            <person name="Pursley I."/>
            <person name="Horton D.L."/>
            <person name="Alikhan N.F."/>
            <person name="Baker D."/>
            <person name="Gharbi K."/>
            <person name="Hall N."/>
            <person name="Watson M."/>
            <person name="Adriaenssens E.M."/>
            <person name="Foster-Nyarko E."/>
            <person name="Jarju S."/>
            <person name="Secka A."/>
            <person name="Antonio M."/>
            <person name="Oren A."/>
            <person name="Chaudhuri R.R."/>
            <person name="La Ragione R."/>
            <person name="Hildebrand F."/>
            <person name="Pallen M.J."/>
        </authorList>
    </citation>
    <scope>NUCLEOTIDE SEQUENCE</scope>
    <source>
        <strain evidence="2">B1-15692</strain>
    </source>
</reference>
<dbReference type="Pfam" id="PF04471">
    <property type="entry name" value="Mrr_cat"/>
    <property type="match status" value="1"/>
</dbReference>
<dbReference type="GO" id="GO:0015666">
    <property type="term" value="F:restriction endodeoxyribonuclease activity"/>
    <property type="evidence" value="ECO:0007669"/>
    <property type="project" value="TreeGrafter"/>
</dbReference>
<name>A0A9D9I8I9_9BACT</name>
<dbReference type="EMBL" id="JADIMH010000044">
    <property type="protein sequence ID" value="MBO8467605.1"/>
    <property type="molecule type" value="Genomic_DNA"/>
</dbReference>
<comment type="caution">
    <text evidence="2">The sequence shown here is derived from an EMBL/GenBank/DDBJ whole genome shotgun (WGS) entry which is preliminary data.</text>
</comment>
<dbReference type="AlphaFoldDB" id="A0A9D9I8I9"/>
<dbReference type="InterPro" id="IPR052906">
    <property type="entry name" value="Type_IV_Methyl-Rstrct_Enzyme"/>
</dbReference>
<evidence type="ECO:0000313" key="3">
    <source>
        <dbReference type="Proteomes" id="UP000823660"/>
    </source>
</evidence>
<keyword evidence="2" id="KW-0378">Hydrolase</keyword>
<dbReference type="GO" id="GO:0009307">
    <property type="term" value="P:DNA restriction-modification system"/>
    <property type="evidence" value="ECO:0007669"/>
    <property type="project" value="InterPro"/>
</dbReference>
<gene>
    <name evidence="2" type="ORF">IAB99_07570</name>
</gene>
<organism evidence="2 3">
    <name type="scientific">Candidatus Cryptobacteroides faecipullorum</name>
    <dbReference type="NCBI Taxonomy" id="2840764"/>
    <lineage>
        <taxon>Bacteria</taxon>
        <taxon>Pseudomonadati</taxon>
        <taxon>Bacteroidota</taxon>
        <taxon>Bacteroidia</taxon>
        <taxon>Bacteroidales</taxon>
        <taxon>Candidatus Cryptobacteroides</taxon>
    </lineage>
</organism>
<protein>
    <submittedName>
        <fullName evidence="2">Restriction endonuclease</fullName>
    </submittedName>
</protein>
<dbReference type="SUPFAM" id="SSF52980">
    <property type="entry name" value="Restriction endonuclease-like"/>
    <property type="match status" value="1"/>
</dbReference>
<keyword evidence="2" id="KW-0540">Nuclease</keyword>
<reference evidence="2" key="1">
    <citation type="submission" date="2020-10" db="EMBL/GenBank/DDBJ databases">
        <authorList>
            <person name="Gilroy R."/>
        </authorList>
    </citation>
    <scope>NUCLEOTIDE SEQUENCE</scope>
    <source>
        <strain evidence="2">B1-15692</strain>
    </source>
</reference>
<dbReference type="Proteomes" id="UP000823660">
    <property type="component" value="Unassembled WGS sequence"/>
</dbReference>
<dbReference type="Gene3D" id="3.40.1350.10">
    <property type="match status" value="1"/>
</dbReference>
<dbReference type="InterPro" id="IPR007560">
    <property type="entry name" value="Restrct_endonuc_IV_Mrr"/>
</dbReference>
<dbReference type="InterPro" id="IPR011335">
    <property type="entry name" value="Restrct_endonuc-II-like"/>
</dbReference>
<evidence type="ECO:0000313" key="2">
    <source>
        <dbReference type="EMBL" id="MBO8467605.1"/>
    </source>
</evidence>
<sequence length="256" mass="28383">MNVAQPHEFERMVCEYFRSNGYKAEMTPYSGDYGVDVFAVKGKEKLAIQAKMYGSSSRMVNRQAMMELYGAAAYFDCTGAVLATDGQIMADAVKVAEKLGIKLLYLNADTGTGQFLTEKSPLLKFVSSSSGEVKSASGKNTDSVFDELWSKYIMPLKGRTLVRSDGKSNVICNVDWAGVERITSNGRPQRIKIEIFRYAVHRILEDGYVYRTDINQNYTGRASSGIVLILSQIPDFELLTSPSGLKLREGSKLKSK</sequence>
<dbReference type="PANTHER" id="PTHR30015:SF6">
    <property type="entry name" value="SLL1429 PROTEIN"/>
    <property type="match status" value="1"/>
</dbReference>